<proteinExistence type="inferred from homology"/>
<dbReference type="InterPro" id="IPR003100">
    <property type="entry name" value="PAZ_dom"/>
</dbReference>
<dbReference type="AlphaFoldDB" id="A0AAW1P949"/>
<evidence type="ECO:0000313" key="4">
    <source>
        <dbReference type="EMBL" id="KAK9804875.1"/>
    </source>
</evidence>
<dbReference type="GO" id="GO:0003723">
    <property type="term" value="F:RNA binding"/>
    <property type="evidence" value="ECO:0007669"/>
    <property type="project" value="InterPro"/>
</dbReference>
<sequence length="411" mass="46265">MAAALGVQVVHAGVTKRIYRVKGLSEKGTADLIFENAQEGRQMSVAEYFEERYQIKLKYPNLPCLNVGSARKAIYLPPEVCEIVKGQRRLKLDEKQTAEMIKTAAMKPQDRVPQIERSVKELGKLTTDPTVKAFGMQVNDRLMEVDGRILKAPLLQYGDKVVNPGDPGDWHETQFVKSARLERYAIASFADQHRLGQSLFNWMAGLMDVVHECGMNPPQDIPEIIWHDPRAKFPGETMVEALEAAKATFPGGEAQIIFVCLPDNGVELYREVKRASDSFIGICSQCFVSRKAGVGEESRGVYQYRRNLMSSGGLKDVVKKLLISFYRSTRLNPAKLVFYRDGVSEGQFAEVQRAELPQIRAACMELPGENYTPPITFVVIQKRHHTRLFPTSPQQADRSGNVKPGLHWWAR</sequence>
<name>A0AAW1P949_9CHLO</name>
<evidence type="ECO:0000259" key="2">
    <source>
        <dbReference type="PROSITE" id="PS50821"/>
    </source>
</evidence>
<dbReference type="Gene3D" id="3.30.420.10">
    <property type="entry name" value="Ribonuclease H-like superfamily/Ribonuclease H"/>
    <property type="match status" value="1"/>
</dbReference>
<dbReference type="Gene3D" id="2.170.260.10">
    <property type="entry name" value="paz domain"/>
    <property type="match status" value="1"/>
</dbReference>
<evidence type="ECO:0008006" key="6">
    <source>
        <dbReference type="Google" id="ProtNLM"/>
    </source>
</evidence>
<dbReference type="SMART" id="SM00950">
    <property type="entry name" value="Piwi"/>
    <property type="match status" value="1"/>
</dbReference>
<dbReference type="EMBL" id="JALJOR010000017">
    <property type="protein sequence ID" value="KAK9804875.1"/>
    <property type="molecule type" value="Genomic_DNA"/>
</dbReference>
<dbReference type="InterPro" id="IPR003165">
    <property type="entry name" value="Piwi"/>
</dbReference>
<reference evidence="4 5" key="1">
    <citation type="journal article" date="2024" name="Nat. Commun.">
        <title>Phylogenomics reveals the evolutionary origins of lichenization in chlorophyte algae.</title>
        <authorList>
            <person name="Puginier C."/>
            <person name="Libourel C."/>
            <person name="Otte J."/>
            <person name="Skaloud P."/>
            <person name="Haon M."/>
            <person name="Grisel S."/>
            <person name="Petersen M."/>
            <person name="Berrin J.G."/>
            <person name="Delaux P.M."/>
            <person name="Dal Grande F."/>
            <person name="Keller J."/>
        </authorList>
    </citation>
    <scope>NUCLEOTIDE SEQUENCE [LARGE SCALE GENOMIC DNA]</scope>
    <source>
        <strain evidence="4 5">SAG 2043</strain>
    </source>
</reference>
<organism evidence="4 5">
    <name type="scientific">[Myrmecia] bisecta</name>
    <dbReference type="NCBI Taxonomy" id="41462"/>
    <lineage>
        <taxon>Eukaryota</taxon>
        <taxon>Viridiplantae</taxon>
        <taxon>Chlorophyta</taxon>
        <taxon>core chlorophytes</taxon>
        <taxon>Trebouxiophyceae</taxon>
        <taxon>Trebouxiales</taxon>
        <taxon>Trebouxiaceae</taxon>
        <taxon>Myrmecia</taxon>
    </lineage>
</organism>
<evidence type="ECO:0000256" key="1">
    <source>
        <dbReference type="ARBA" id="ARBA00008201"/>
    </source>
</evidence>
<dbReference type="Proteomes" id="UP001489004">
    <property type="component" value="Unassembled WGS sequence"/>
</dbReference>
<dbReference type="SUPFAM" id="SSF53098">
    <property type="entry name" value="Ribonuclease H-like"/>
    <property type="match status" value="1"/>
</dbReference>
<dbReference type="Pfam" id="PF16488">
    <property type="entry name" value="ArgoL2"/>
    <property type="match status" value="1"/>
</dbReference>
<dbReference type="InterPro" id="IPR036397">
    <property type="entry name" value="RNaseH_sf"/>
</dbReference>
<dbReference type="InterPro" id="IPR012337">
    <property type="entry name" value="RNaseH-like_sf"/>
</dbReference>
<protein>
    <recommendedName>
        <fullName evidence="6">Piwi domain-containing protein</fullName>
    </recommendedName>
</protein>
<evidence type="ECO:0000313" key="5">
    <source>
        <dbReference type="Proteomes" id="UP001489004"/>
    </source>
</evidence>
<comment type="similarity">
    <text evidence="1">Belongs to the argonaute family. Ago subfamily.</text>
</comment>
<dbReference type="InterPro" id="IPR036085">
    <property type="entry name" value="PAZ_dom_sf"/>
</dbReference>
<dbReference type="SUPFAM" id="SSF101690">
    <property type="entry name" value="PAZ domain"/>
    <property type="match status" value="1"/>
</dbReference>
<dbReference type="Pfam" id="PF02171">
    <property type="entry name" value="Piwi"/>
    <property type="match status" value="1"/>
</dbReference>
<feature type="domain" description="Piwi" evidence="3">
    <location>
        <begin position="303"/>
        <end position="404"/>
    </location>
</feature>
<dbReference type="SMART" id="SM00949">
    <property type="entry name" value="PAZ"/>
    <property type="match status" value="1"/>
</dbReference>
<dbReference type="InterPro" id="IPR032472">
    <property type="entry name" value="ArgoL2"/>
</dbReference>
<feature type="domain" description="PAZ" evidence="2">
    <location>
        <begin position="1"/>
        <end position="85"/>
    </location>
</feature>
<keyword evidence="5" id="KW-1185">Reference proteome</keyword>
<evidence type="ECO:0000259" key="3">
    <source>
        <dbReference type="PROSITE" id="PS50822"/>
    </source>
</evidence>
<dbReference type="CDD" id="cd02846">
    <property type="entry name" value="PAZ_argonaute_like"/>
    <property type="match status" value="1"/>
</dbReference>
<comment type="caution">
    <text evidence="4">The sequence shown here is derived from an EMBL/GenBank/DDBJ whole genome shotgun (WGS) entry which is preliminary data.</text>
</comment>
<gene>
    <name evidence="4" type="ORF">WJX72_009755</name>
</gene>
<dbReference type="PANTHER" id="PTHR22891">
    <property type="entry name" value="EUKARYOTIC TRANSLATION INITIATION FACTOR 2C"/>
    <property type="match status" value="1"/>
</dbReference>
<dbReference type="Pfam" id="PF02170">
    <property type="entry name" value="PAZ"/>
    <property type="match status" value="1"/>
</dbReference>
<dbReference type="PROSITE" id="PS50822">
    <property type="entry name" value="PIWI"/>
    <property type="match status" value="1"/>
</dbReference>
<dbReference type="PROSITE" id="PS50821">
    <property type="entry name" value="PAZ"/>
    <property type="match status" value="1"/>
</dbReference>
<accession>A0AAW1P949</accession>